<gene>
    <name evidence="2" type="ORF">HG66A1_37200</name>
</gene>
<feature type="transmembrane region" description="Helical" evidence="1">
    <location>
        <begin position="129"/>
        <end position="149"/>
    </location>
</feature>
<evidence type="ECO:0000313" key="2">
    <source>
        <dbReference type="EMBL" id="QDT21915.1"/>
    </source>
</evidence>
<evidence type="ECO:0000313" key="3">
    <source>
        <dbReference type="Proteomes" id="UP000320421"/>
    </source>
</evidence>
<dbReference type="RefSeq" id="WP_145186966.1">
    <property type="nucleotide sequence ID" value="NZ_CP036266.1"/>
</dbReference>
<reference evidence="2 3" key="1">
    <citation type="submission" date="2019-02" db="EMBL/GenBank/DDBJ databases">
        <title>Deep-cultivation of Planctomycetes and their phenomic and genomic characterization uncovers novel biology.</title>
        <authorList>
            <person name="Wiegand S."/>
            <person name="Jogler M."/>
            <person name="Boedeker C."/>
            <person name="Pinto D."/>
            <person name="Vollmers J."/>
            <person name="Rivas-Marin E."/>
            <person name="Kohn T."/>
            <person name="Peeters S.H."/>
            <person name="Heuer A."/>
            <person name="Rast P."/>
            <person name="Oberbeckmann S."/>
            <person name="Bunk B."/>
            <person name="Jeske O."/>
            <person name="Meyerdierks A."/>
            <person name="Storesund J.E."/>
            <person name="Kallscheuer N."/>
            <person name="Luecker S."/>
            <person name="Lage O.M."/>
            <person name="Pohl T."/>
            <person name="Merkel B.J."/>
            <person name="Hornburger P."/>
            <person name="Mueller R.-W."/>
            <person name="Bruemmer F."/>
            <person name="Labrenz M."/>
            <person name="Spormann A.M."/>
            <person name="Op den Camp H."/>
            <person name="Overmann J."/>
            <person name="Amann R."/>
            <person name="Jetten M.S.M."/>
            <person name="Mascher T."/>
            <person name="Medema M.H."/>
            <person name="Devos D.P."/>
            <person name="Kaster A.-K."/>
            <person name="Ovreas L."/>
            <person name="Rohde M."/>
            <person name="Galperin M.Y."/>
            <person name="Jogler C."/>
        </authorList>
    </citation>
    <scope>NUCLEOTIDE SEQUENCE [LARGE SCALE GENOMIC DNA]</scope>
    <source>
        <strain evidence="2 3">HG66A1</strain>
    </source>
</reference>
<proteinExistence type="predicted"/>
<feature type="transmembrane region" description="Helical" evidence="1">
    <location>
        <begin position="201"/>
        <end position="218"/>
    </location>
</feature>
<feature type="transmembrane region" description="Helical" evidence="1">
    <location>
        <begin position="18"/>
        <end position="36"/>
    </location>
</feature>
<dbReference type="AlphaFoldDB" id="A0A517PRB9"/>
<accession>A0A517PRB9</accession>
<keyword evidence="3" id="KW-1185">Reference proteome</keyword>
<organism evidence="2 3">
    <name type="scientific">Gimesia chilikensis</name>
    <dbReference type="NCBI Taxonomy" id="2605989"/>
    <lineage>
        <taxon>Bacteria</taxon>
        <taxon>Pseudomonadati</taxon>
        <taxon>Planctomycetota</taxon>
        <taxon>Planctomycetia</taxon>
        <taxon>Planctomycetales</taxon>
        <taxon>Planctomycetaceae</taxon>
        <taxon>Gimesia</taxon>
    </lineage>
</organism>
<keyword evidence="1" id="KW-0812">Transmembrane</keyword>
<sequence>MNDATVKPHSNIKDETSLHSEFVGMLFALAIAQVAVESADLVNHKFYSLKSDFLPAFSHLFLATTIIGSSWIGWKSSKSSMSKINNIFTLNSIELLIDVFLVVCYFIIVKSVETISPLGHFVPSAKPEVLWTTVILTTYFLWDLLTKLFKKIELAPHSVEGPTLQNKSQIVQKVCSCPIIILKKLWLWVTKWEWKSFLNRGWASFVCSFMSILAFYFLPLETTNTLTIVFIDLDLFFLILTFRAMKLEDFDKLSTCQHVGWITLLVFFLGLMISLHLLPK</sequence>
<feature type="transmembrane region" description="Helical" evidence="1">
    <location>
        <begin position="225"/>
        <end position="246"/>
    </location>
</feature>
<protein>
    <submittedName>
        <fullName evidence="2">Uncharacterized protein</fullName>
    </submittedName>
</protein>
<keyword evidence="1" id="KW-0472">Membrane</keyword>
<feature type="transmembrane region" description="Helical" evidence="1">
    <location>
        <begin position="86"/>
        <end position="109"/>
    </location>
</feature>
<feature type="transmembrane region" description="Helical" evidence="1">
    <location>
        <begin position="56"/>
        <end position="74"/>
    </location>
</feature>
<dbReference type="OrthoDB" id="7067750at2"/>
<dbReference type="EMBL" id="CP036266">
    <property type="protein sequence ID" value="QDT21915.1"/>
    <property type="molecule type" value="Genomic_DNA"/>
</dbReference>
<name>A0A517PRB9_9PLAN</name>
<evidence type="ECO:0000256" key="1">
    <source>
        <dbReference type="SAM" id="Phobius"/>
    </source>
</evidence>
<keyword evidence="1" id="KW-1133">Transmembrane helix</keyword>
<dbReference type="Proteomes" id="UP000320421">
    <property type="component" value="Chromosome"/>
</dbReference>
<feature type="transmembrane region" description="Helical" evidence="1">
    <location>
        <begin position="258"/>
        <end position="278"/>
    </location>
</feature>